<accession>A0A264W5Q3</accession>
<dbReference type="OrthoDB" id="1680946at2"/>
<dbReference type="AlphaFoldDB" id="A0A264W5Q3"/>
<dbReference type="InterPro" id="IPR024042">
    <property type="entry name" value="TM1646-like_dom_sf"/>
</dbReference>
<sequence length="142" mass="16130">MKVQPFQATRLVAPDPSRTSQVASTKFGSLLAVKQMKQSENLLDRLFEELDNCGSQFAESKKMESFYRYKQAVKQVVEELSHQAYAVVEQSSHRTGNQQQIVRIVDAKLVEMYQKVLTNEATHLEMLALIGELKGILVDRRG</sequence>
<evidence type="ECO:0000313" key="1">
    <source>
        <dbReference type="EMBL" id="OZS78377.1"/>
    </source>
</evidence>
<dbReference type="Pfam" id="PF03885">
    <property type="entry name" value="DUF327"/>
    <property type="match status" value="1"/>
</dbReference>
<evidence type="ECO:0000313" key="2">
    <source>
        <dbReference type="Proteomes" id="UP000217065"/>
    </source>
</evidence>
<comment type="caution">
    <text evidence="1">The sequence shown here is derived from an EMBL/GenBank/DDBJ whole genome shotgun (WGS) entry which is preliminary data.</text>
</comment>
<reference evidence="1 2" key="1">
    <citation type="submission" date="2017-07" db="EMBL/GenBank/DDBJ databases">
        <title>Tetzosporium hominis gen.nov. sp.nov.</title>
        <authorList>
            <person name="Tetz G."/>
            <person name="Tetz V."/>
        </authorList>
    </citation>
    <scope>NUCLEOTIDE SEQUENCE [LARGE SCALE GENOMIC DNA]</scope>
    <source>
        <strain evidence="1 2">VT-49</strain>
    </source>
</reference>
<dbReference type="EMBL" id="NOKQ01000196">
    <property type="protein sequence ID" value="OZS78377.1"/>
    <property type="molecule type" value="Genomic_DNA"/>
</dbReference>
<protein>
    <recommendedName>
        <fullName evidence="3">DUF327 domain-containing protein</fullName>
    </recommendedName>
</protein>
<dbReference type="Proteomes" id="UP000217065">
    <property type="component" value="Unassembled WGS sequence"/>
</dbReference>
<dbReference type="SUPFAM" id="SSF158397">
    <property type="entry name" value="TM1646-like"/>
    <property type="match status" value="1"/>
</dbReference>
<evidence type="ECO:0008006" key="3">
    <source>
        <dbReference type="Google" id="ProtNLM"/>
    </source>
</evidence>
<keyword evidence="2" id="KW-1185">Reference proteome</keyword>
<organism evidence="1 2">
    <name type="scientific">Tetzosporium hominis</name>
    <dbReference type="NCBI Taxonomy" id="2020506"/>
    <lineage>
        <taxon>Bacteria</taxon>
        <taxon>Bacillati</taxon>
        <taxon>Bacillota</taxon>
        <taxon>Bacilli</taxon>
        <taxon>Bacillales</taxon>
        <taxon>Caryophanaceae</taxon>
        <taxon>Tetzosporium</taxon>
    </lineage>
</organism>
<gene>
    <name evidence="1" type="ORF">CF394_06365</name>
</gene>
<dbReference type="RefSeq" id="WP_094942397.1">
    <property type="nucleotide sequence ID" value="NZ_NOKQ01000196.1"/>
</dbReference>
<name>A0A264W5Q3_9BACL</name>
<dbReference type="InterPro" id="IPR005585">
    <property type="entry name" value="DUF327"/>
</dbReference>
<proteinExistence type="predicted"/>
<dbReference type="Gene3D" id="1.20.120.490">
    <property type="entry name" value="Hypothetical protein TM1646-like domain"/>
    <property type="match status" value="1"/>
</dbReference>